<name>A0A5B8LQ94_9HYPH</name>
<evidence type="ECO:0000313" key="3">
    <source>
        <dbReference type="Proteomes" id="UP000315364"/>
    </source>
</evidence>
<dbReference type="PANTHER" id="PTHR34310">
    <property type="entry name" value="DUF427 DOMAIN PROTEIN (AFU_ORTHOLOGUE AFUA_3G02220)"/>
    <property type="match status" value="1"/>
</dbReference>
<dbReference type="Pfam" id="PF04248">
    <property type="entry name" value="NTP_transf_9"/>
    <property type="match status" value="1"/>
</dbReference>
<feature type="domain" description="DUF427" evidence="1">
    <location>
        <begin position="19"/>
        <end position="110"/>
    </location>
</feature>
<dbReference type="AlphaFoldDB" id="A0A5B8LQ94"/>
<dbReference type="PANTHER" id="PTHR34310:SF9">
    <property type="entry name" value="BLR5716 PROTEIN"/>
    <property type="match status" value="1"/>
</dbReference>
<dbReference type="KEGG" id="dea:FPZ08_00420"/>
<accession>A0A5B8LQ94</accession>
<dbReference type="InterPro" id="IPR038694">
    <property type="entry name" value="DUF427_sf"/>
</dbReference>
<gene>
    <name evidence="2" type="ORF">FPZ08_00420</name>
</gene>
<protein>
    <submittedName>
        <fullName evidence="2">DUF427 domain-containing protein</fullName>
    </submittedName>
</protein>
<dbReference type="Gene3D" id="2.170.150.40">
    <property type="entry name" value="Domain of unknown function (DUF427)"/>
    <property type="match status" value="1"/>
</dbReference>
<keyword evidence="3" id="KW-1185">Reference proteome</keyword>
<organism evidence="2 3">
    <name type="scientific">Devosia ginsengisoli</name>
    <dbReference type="NCBI Taxonomy" id="400770"/>
    <lineage>
        <taxon>Bacteria</taxon>
        <taxon>Pseudomonadati</taxon>
        <taxon>Pseudomonadota</taxon>
        <taxon>Alphaproteobacteria</taxon>
        <taxon>Hyphomicrobiales</taxon>
        <taxon>Devosiaceae</taxon>
        <taxon>Devosia</taxon>
    </lineage>
</organism>
<dbReference type="OrthoDB" id="9815163at2"/>
<dbReference type="Proteomes" id="UP000315364">
    <property type="component" value="Chromosome"/>
</dbReference>
<dbReference type="InterPro" id="IPR007361">
    <property type="entry name" value="DUF427"/>
</dbReference>
<proteinExistence type="predicted"/>
<evidence type="ECO:0000259" key="1">
    <source>
        <dbReference type="Pfam" id="PF04248"/>
    </source>
</evidence>
<sequence length="120" mass="13957">MTRQCLDKDIKIRPAKGRVHVLFDDAEIGSSLNALELDEPGAPLRIYLPRDDVREDVLERSETRTTCPYKGEAHYYTLKTLTADGPDQVWYYPDPCPLVEPIRDHLAFWGDRIEYRYSEV</sequence>
<reference evidence="2 3" key="1">
    <citation type="submission" date="2019-07" db="EMBL/GenBank/DDBJ databases">
        <title>Full genome sequence of Devosia sp. Gsoil 520.</title>
        <authorList>
            <person name="Im W.-T."/>
        </authorList>
    </citation>
    <scope>NUCLEOTIDE SEQUENCE [LARGE SCALE GENOMIC DNA]</scope>
    <source>
        <strain evidence="2 3">Gsoil 520</strain>
    </source>
</reference>
<dbReference type="EMBL" id="CP042304">
    <property type="protein sequence ID" value="QDZ09350.1"/>
    <property type="molecule type" value="Genomic_DNA"/>
</dbReference>
<dbReference type="RefSeq" id="WP_146288162.1">
    <property type="nucleotide sequence ID" value="NZ_CP042304.1"/>
</dbReference>
<evidence type="ECO:0000313" key="2">
    <source>
        <dbReference type="EMBL" id="QDZ09350.1"/>
    </source>
</evidence>